<dbReference type="InterPro" id="IPR051788">
    <property type="entry name" value="MFS_Transporter"/>
</dbReference>
<dbReference type="InterPro" id="IPR011701">
    <property type="entry name" value="MFS"/>
</dbReference>
<gene>
    <name evidence="7" type="ORF">DEO23_08370</name>
</gene>
<dbReference type="EMBL" id="QFKX01000002">
    <property type="protein sequence ID" value="PWH06900.1"/>
    <property type="molecule type" value="Genomic_DNA"/>
</dbReference>
<dbReference type="SUPFAM" id="SSF103473">
    <property type="entry name" value="MFS general substrate transporter"/>
    <property type="match status" value="1"/>
</dbReference>
<dbReference type="RefSeq" id="WP_109275496.1">
    <property type="nucleotide sequence ID" value="NZ_QFKX01000002.1"/>
</dbReference>
<dbReference type="Gene3D" id="1.20.1250.20">
    <property type="entry name" value="MFS general substrate transporter like domains"/>
    <property type="match status" value="2"/>
</dbReference>
<protein>
    <submittedName>
        <fullName evidence="7">MFS transporter</fullName>
    </submittedName>
</protein>
<feature type="transmembrane region" description="Helical" evidence="6">
    <location>
        <begin position="357"/>
        <end position="376"/>
    </location>
</feature>
<feature type="compositionally biased region" description="Low complexity" evidence="5">
    <location>
        <begin position="208"/>
        <end position="234"/>
    </location>
</feature>
<evidence type="ECO:0000256" key="5">
    <source>
        <dbReference type="SAM" id="MobiDB-lite"/>
    </source>
</evidence>
<feature type="transmembrane region" description="Helical" evidence="6">
    <location>
        <begin position="105"/>
        <end position="126"/>
    </location>
</feature>
<feature type="transmembrane region" description="Helical" evidence="6">
    <location>
        <begin position="420"/>
        <end position="440"/>
    </location>
</feature>
<feature type="region of interest" description="Disordered" evidence="5">
    <location>
        <begin position="208"/>
        <end position="254"/>
    </location>
</feature>
<keyword evidence="3 6" id="KW-1133">Transmembrane helix</keyword>
<feature type="transmembrane region" description="Helical" evidence="6">
    <location>
        <begin position="20"/>
        <end position="40"/>
    </location>
</feature>
<dbReference type="OrthoDB" id="151222at2"/>
<feature type="compositionally biased region" description="Basic and acidic residues" evidence="5">
    <location>
        <begin position="239"/>
        <end position="250"/>
    </location>
</feature>
<dbReference type="CDD" id="cd17393">
    <property type="entry name" value="MFS_MosC_like"/>
    <property type="match status" value="1"/>
</dbReference>
<proteinExistence type="predicted"/>
<dbReference type="InterPro" id="IPR036259">
    <property type="entry name" value="MFS_trans_sf"/>
</dbReference>
<feature type="transmembrane region" description="Helical" evidence="6">
    <location>
        <begin position="52"/>
        <end position="73"/>
    </location>
</feature>
<evidence type="ECO:0000313" key="8">
    <source>
        <dbReference type="Proteomes" id="UP000245590"/>
    </source>
</evidence>
<feature type="transmembrane region" description="Helical" evidence="6">
    <location>
        <begin position="332"/>
        <end position="351"/>
    </location>
</feature>
<name>A0A2U2RM07_9MICO</name>
<feature type="transmembrane region" description="Helical" evidence="6">
    <location>
        <begin position="299"/>
        <end position="320"/>
    </location>
</feature>
<feature type="transmembrane region" description="Helical" evidence="6">
    <location>
        <begin position="388"/>
        <end position="408"/>
    </location>
</feature>
<comment type="subcellular location">
    <subcellularLocation>
        <location evidence="1">Membrane</location>
        <topology evidence="1">Multi-pass membrane protein</topology>
    </subcellularLocation>
</comment>
<reference evidence="7 8" key="1">
    <citation type="submission" date="2018-05" db="EMBL/GenBank/DDBJ databases">
        <title>Brachybacterium sp. M1HQ-2T, whole genome shotgun sequence.</title>
        <authorList>
            <person name="Tuo L."/>
        </authorList>
    </citation>
    <scope>NUCLEOTIDE SEQUENCE [LARGE SCALE GENOMIC DNA]</scope>
    <source>
        <strain evidence="7 8">M1HQ-2</strain>
    </source>
</reference>
<dbReference type="GO" id="GO:0022857">
    <property type="term" value="F:transmembrane transporter activity"/>
    <property type="evidence" value="ECO:0007669"/>
    <property type="project" value="InterPro"/>
</dbReference>
<dbReference type="PANTHER" id="PTHR23514">
    <property type="entry name" value="BYPASS OF STOP CODON PROTEIN 6"/>
    <property type="match status" value="1"/>
</dbReference>
<feature type="transmembrane region" description="Helical" evidence="6">
    <location>
        <begin position="259"/>
        <end position="279"/>
    </location>
</feature>
<evidence type="ECO:0000313" key="7">
    <source>
        <dbReference type="EMBL" id="PWH06900.1"/>
    </source>
</evidence>
<organism evidence="7 8">
    <name type="scientific">Brachybacterium endophyticum</name>
    <dbReference type="NCBI Taxonomy" id="2182385"/>
    <lineage>
        <taxon>Bacteria</taxon>
        <taxon>Bacillati</taxon>
        <taxon>Actinomycetota</taxon>
        <taxon>Actinomycetes</taxon>
        <taxon>Micrococcales</taxon>
        <taxon>Dermabacteraceae</taxon>
        <taxon>Brachybacterium</taxon>
    </lineage>
</organism>
<evidence type="ECO:0000256" key="6">
    <source>
        <dbReference type="SAM" id="Phobius"/>
    </source>
</evidence>
<keyword evidence="4 6" id="KW-0472">Membrane</keyword>
<evidence type="ECO:0000256" key="1">
    <source>
        <dbReference type="ARBA" id="ARBA00004141"/>
    </source>
</evidence>
<comment type="caution">
    <text evidence="7">The sequence shown here is derived from an EMBL/GenBank/DDBJ whole genome shotgun (WGS) entry which is preliminary data.</text>
</comment>
<dbReference type="Proteomes" id="UP000245590">
    <property type="component" value="Unassembled WGS sequence"/>
</dbReference>
<evidence type="ECO:0000256" key="2">
    <source>
        <dbReference type="ARBA" id="ARBA00022692"/>
    </source>
</evidence>
<keyword evidence="2 6" id="KW-0812">Transmembrane</keyword>
<dbReference type="GO" id="GO:0016020">
    <property type="term" value="C:membrane"/>
    <property type="evidence" value="ECO:0007669"/>
    <property type="project" value="UniProtKB-SubCell"/>
</dbReference>
<evidence type="ECO:0000256" key="4">
    <source>
        <dbReference type="ARBA" id="ARBA00023136"/>
    </source>
</evidence>
<dbReference type="AlphaFoldDB" id="A0A2U2RM07"/>
<sequence>MSSPRTRHAPIAADARHARWAVSLIFFLNGASFCAILPRYPQLVESIGLSNGSFGLAVGLGPIGGLAAGLLAAPLMARWGSARVAVTFQVVASTVHLLVYTSATWLWLAVALFLAAASDAITDVSMNAHGMRVERRYRRSILNSYHGWWSLGAVTGGLLGSACAQLAVPLWIQGLVGLVVFGALAVGSRRFLLGGHDSTERRPAVLEAGAAAPSPASAGTGGESAAAEASASGPVDPGTAEKSERIDAAARGRGRSRHAATRGLLAIAALGLVLVFAGATEDAGNTWGALFMRDTFAATPFLAGLAFVALQGTQTIGRFVGDGVVDRLGDRLTARLGALLSGAGMAFALLLPHPVTALIGFACAGWGIATLFPAAFRAADEMEGVPHGLGITVVGWFARIGFFVTPPIVGALADALTLRYALWLVPVYALGILAFSGALATCAGGGGRAEESDGPAGAR</sequence>
<accession>A0A2U2RM07</accession>
<dbReference type="PANTHER" id="PTHR23514:SF13">
    <property type="entry name" value="INNER MEMBRANE PROTEIN YBJJ"/>
    <property type="match status" value="1"/>
</dbReference>
<dbReference type="Pfam" id="PF07690">
    <property type="entry name" value="MFS_1"/>
    <property type="match status" value="2"/>
</dbReference>
<keyword evidence="8" id="KW-1185">Reference proteome</keyword>
<feature type="transmembrane region" description="Helical" evidence="6">
    <location>
        <begin position="174"/>
        <end position="192"/>
    </location>
</feature>
<evidence type="ECO:0000256" key="3">
    <source>
        <dbReference type="ARBA" id="ARBA00022989"/>
    </source>
</evidence>